<dbReference type="Proteomes" id="UP000184364">
    <property type="component" value="Unassembled WGS sequence"/>
</dbReference>
<dbReference type="AlphaFoldDB" id="A0A1M6YXK4"/>
<evidence type="ECO:0000313" key="1">
    <source>
        <dbReference type="EMBL" id="SHL22825.1"/>
    </source>
</evidence>
<keyword evidence="2" id="KW-1185">Reference proteome</keyword>
<dbReference type="EMBL" id="FRAV01000014">
    <property type="protein sequence ID" value="SHL22825.1"/>
    <property type="molecule type" value="Genomic_DNA"/>
</dbReference>
<proteinExistence type="predicted"/>
<reference evidence="2" key="1">
    <citation type="submission" date="2016-11" db="EMBL/GenBank/DDBJ databases">
        <authorList>
            <person name="Varghese N."/>
            <person name="Submissions S."/>
        </authorList>
    </citation>
    <scope>NUCLEOTIDE SEQUENCE [LARGE SCALE GENOMIC DNA]</scope>
    <source>
        <strain evidence="2">DSM 26899</strain>
    </source>
</reference>
<gene>
    <name evidence="1" type="ORF">SAMN05444267_101446</name>
</gene>
<protein>
    <submittedName>
        <fullName evidence="1">Uncharacterized protein</fullName>
    </submittedName>
</protein>
<organism evidence="1 2">
    <name type="scientific">Chryseobacterium polytrichastri</name>
    <dbReference type="NCBI Taxonomy" id="1302687"/>
    <lineage>
        <taxon>Bacteria</taxon>
        <taxon>Pseudomonadati</taxon>
        <taxon>Bacteroidota</taxon>
        <taxon>Flavobacteriia</taxon>
        <taxon>Flavobacteriales</taxon>
        <taxon>Weeksellaceae</taxon>
        <taxon>Chryseobacterium group</taxon>
        <taxon>Chryseobacterium</taxon>
    </lineage>
</organism>
<dbReference type="RefSeq" id="WP_139262650.1">
    <property type="nucleotide sequence ID" value="NZ_FRAV01000014.1"/>
</dbReference>
<evidence type="ECO:0000313" key="2">
    <source>
        <dbReference type="Proteomes" id="UP000184364"/>
    </source>
</evidence>
<dbReference type="OrthoDB" id="1254604at2"/>
<dbReference type="STRING" id="1302687.SAMN05444267_101446"/>
<accession>A0A1M6YXK4</accession>
<name>A0A1M6YXK4_9FLAO</name>
<sequence>MKNLKITSQFPILNMEKDDISIVVIIGKSMTLFNKRNQAFFFYTYSNEESPSKIYLRHVVDGKCNVFGTGGFNFSFCGKTYKLDNPGDSVNIEDGSIAVCLKYSYMLELLESSFYVYGQTKVYDFMKEEFLIPLS</sequence>